<dbReference type="PROSITE" id="PS00061">
    <property type="entry name" value="ADH_SHORT"/>
    <property type="match status" value="1"/>
</dbReference>
<dbReference type="Proteomes" id="UP000276603">
    <property type="component" value="Unassembled WGS sequence"/>
</dbReference>
<proteinExistence type="inferred from homology"/>
<evidence type="ECO:0000256" key="2">
    <source>
        <dbReference type="ARBA" id="ARBA00023002"/>
    </source>
</evidence>
<sequence>MDRLKDKVAIVTGAADGIGLAISRAFSSEGATVVMCDINGDKCDEEARKLSINDAVIRSHLCDVGVTEDVQTVVQKTIAEFERIDILVNNAAVAISGDIREMPESDWDKVMNINLKSVFRGIKAVLPHMLQQRSGSVITLSSAQAFRSWDDWTAYAAAKGAILSMSNQLAGQFGHENVRFNTISPGAILTPLNEKRIAQEGQGFLEGSIGQAAMLRMGEADEVAMTAVFLASDEAKFITGEDIKVDGGLTSLPRYIDKTKNKK</sequence>
<dbReference type="PANTHER" id="PTHR24321">
    <property type="entry name" value="DEHYDROGENASES, SHORT CHAIN"/>
    <property type="match status" value="1"/>
</dbReference>
<dbReference type="AlphaFoldDB" id="A0A3B0BWY7"/>
<dbReference type="RefSeq" id="WP_120713811.1">
    <property type="nucleotide sequence ID" value="NZ_RBCJ01000005.1"/>
</dbReference>
<dbReference type="InterPro" id="IPR036291">
    <property type="entry name" value="NAD(P)-bd_dom_sf"/>
</dbReference>
<dbReference type="InterPro" id="IPR020904">
    <property type="entry name" value="Sc_DH/Rdtase_CS"/>
</dbReference>
<dbReference type="OrthoDB" id="597477at2"/>
<dbReference type="Gene3D" id="3.40.50.720">
    <property type="entry name" value="NAD(P)-binding Rossmann-like Domain"/>
    <property type="match status" value="1"/>
</dbReference>
<comment type="caution">
    <text evidence="3">The sequence shown here is derived from an EMBL/GenBank/DDBJ whole genome shotgun (WGS) entry which is preliminary data.</text>
</comment>
<dbReference type="NCBIfam" id="NF005559">
    <property type="entry name" value="PRK07231.1"/>
    <property type="match status" value="1"/>
</dbReference>
<dbReference type="Pfam" id="PF13561">
    <property type="entry name" value="adh_short_C2"/>
    <property type="match status" value="1"/>
</dbReference>
<name>A0A3B0BWY7_9FLAO</name>
<reference evidence="3 4" key="1">
    <citation type="submission" date="2018-10" db="EMBL/GenBank/DDBJ databases">
        <title>Ulvibacterium marinum gen. nov., sp. nov., a novel marine bacterium of the family Flavobacteriaceae, isolated from a culture of the green alga Ulva prolifera.</title>
        <authorList>
            <person name="Zhang Z."/>
        </authorList>
    </citation>
    <scope>NUCLEOTIDE SEQUENCE [LARGE SCALE GENOMIC DNA]</scope>
    <source>
        <strain evidence="3 4">CCMM003</strain>
    </source>
</reference>
<dbReference type="PRINTS" id="PR00081">
    <property type="entry name" value="GDHRDH"/>
</dbReference>
<keyword evidence="2" id="KW-0560">Oxidoreductase</keyword>
<evidence type="ECO:0000313" key="4">
    <source>
        <dbReference type="Proteomes" id="UP000276603"/>
    </source>
</evidence>
<dbReference type="CDD" id="cd05233">
    <property type="entry name" value="SDR_c"/>
    <property type="match status" value="1"/>
</dbReference>
<accession>A0A3B0BWY7</accession>
<gene>
    <name evidence="3" type="ORF">D7Z94_22065</name>
</gene>
<dbReference type="PRINTS" id="PR00080">
    <property type="entry name" value="SDRFAMILY"/>
</dbReference>
<dbReference type="EMBL" id="RBCJ01000005">
    <property type="protein sequence ID" value="RKN77913.1"/>
    <property type="molecule type" value="Genomic_DNA"/>
</dbReference>
<dbReference type="SUPFAM" id="SSF51735">
    <property type="entry name" value="NAD(P)-binding Rossmann-fold domains"/>
    <property type="match status" value="1"/>
</dbReference>
<dbReference type="FunFam" id="3.40.50.720:FF:000084">
    <property type="entry name" value="Short-chain dehydrogenase reductase"/>
    <property type="match status" value="1"/>
</dbReference>
<evidence type="ECO:0000313" key="3">
    <source>
        <dbReference type="EMBL" id="RKN77913.1"/>
    </source>
</evidence>
<dbReference type="GO" id="GO:0016491">
    <property type="term" value="F:oxidoreductase activity"/>
    <property type="evidence" value="ECO:0007669"/>
    <property type="project" value="UniProtKB-KW"/>
</dbReference>
<dbReference type="InterPro" id="IPR002347">
    <property type="entry name" value="SDR_fam"/>
</dbReference>
<dbReference type="PANTHER" id="PTHR24321:SF8">
    <property type="entry name" value="ESTRADIOL 17-BETA-DEHYDROGENASE 8-RELATED"/>
    <property type="match status" value="1"/>
</dbReference>
<evidence type="ECO:0000256" key="1">
    <source>
        <dbReference type="ARBA" id="ARBA00006484"/>
    </source>
</evidence>
<organism evidence="3 4">
    <name type="scientific">Ulvibacterium marinum</name>
    <dbReference type="NCBI Taxonomy" id="2419782"/>
    <lineage>
        <taxon>Bacteria</taxon>
        <taxon>Pseudomonadati</taxon>
        <taxon>Bacteroidota</taxon>
        <taxon>Flavobacteriia</taxon>
        <taxon>Flavobacteriales</taxon>
        <taxon>Flavobacteriaceae</taxon>
        <taxon>Ulvibacterium</taxon>
    </lineage>
</organism>
<keyword evidence="4" id="KW-1185">Reference proteome</keyword>
<protein>
    <submittedName>
        <fullName evidence="3">SDR family oxidoreductase</fullName>
    </submittedName>
</protein>
<comment type="similarity">
    <text evidence="1">Belongs to the short-chain dehydrogenases/reductases (SDR) family.</text>
</comment>